<dbReference type="Proteomes" id="UP000805193">
    <property type="component" value="Unassembled WGS sequence"/>
</dbReference>
<comment type="caution">
    <text evidence="1">The sequence shown here is derived from an EMBL/GenBank/DDBJ whole genome shotgun (WGS) entry which is preliminary data.</text>
</comment>
<reference evidence="1 2" key="1">
    <citation type="journal article" date="2020" name="Cell">
        <title>Large-Scale Comparative Analyses of Tick Genomes Elucidate Their Genetic Diversity and Vector Capacities.</title>
        <authorList>
            <consortium name="Tick Genome and Microbiome Consortium (TIGMIC)"/>
            <person name="Jia N."/>
            <person name="Wang J."/>
            <person name="Shi W."/>
            <person name="Du L."/>
            <person name="Sun Y."/>
            <person name="Zhan W."/>
            <person name="Jiang J.F."/>
            <person name="Wang Q."/>
            <person name="Zhang B."/>
            <person name="Ji P."/>
            <person name="Bell-Sakyi L."/>
            <person name="Cui X.M."/>
            <person name="Yuan T.T."/>
            <person name="Jiang B.G."/>
            <person name="Yang W.F."/>
            <person name="Lam T.T."/>
            <person name="Chang Q.C."/>
            <person name="Ding S.J."/>
            <person name="Wang X.J."/>
            <person name="Zhu J.G."/>
            <person name="Ruan X.D."/>
            <person name="Zhao L."/>
            <person name="Wei J.T."/>
            <person name="Ye R.Z."/>
            <person name="Que T.C."/>
            <person name="Du C.H."/>
            <person name="Zhou Y.H."/>
            <person name="Cheng J.X."/>
            <person name="Dai P.F."/>
            <person name="Guo W.B."/>
            <person name="Han X.H."/>
            <person name="Huang E.J."/>
            <person name="Li L.F."/>
            <person name="Wei W."/>
            <person name="Gao Y.C."/>
            <person name="Liu J.Z."/>
            <person name="Shao H.Z."/>
            <person name="Wang X."/>
            <person name="Wang C.C."/>
            <person name="Yang T.C."/>
            <person name="Huo Q.B."/>
            <person name="Li W."/>
            <person name="Chen H.Y."/>
            <person name="Chen S.E."/>
            <person name="Zhou L.G."/>
            <person name="Ni X.B."/>
            <person name="Tian J.H."/>
            <person name="Sheng Y."/>
            <person name="Liu T."/>
            <person name="Pan Y.S."/>
            <person name="Xia L.Y."/>
            <person name="Li J."/>
            <person name="Zhao F."/>
            <person name="Cao W.C."/>
        </authorList>
    </citation>
    <scope>NUCLEOTIDE SEQUENCE [LARGE SCALE GENOMIC DNA]</scope>
    <source>
        <strain evidence="1">Iper-2018</strain>
    </source>
</reference>
<organism evidence="1 2">
    <name type="scientific">Ixodes persulcatus</name>
    <name type="common">Taiga tick</name>
    <dbReference type="NCBI Taxonomy" id="34615"/>
    <lineage>
        <taxon>Eukaryota</taxon>
        <taxon>Metazoa</taxon>
        <taxon>Ecdysozoa</taxon>
        <taxon>Arthropoda</taxon>
        <taxon>Chelicerata</taxon>
        <taxon>Arachnida</taxon>
        <taxon>Acari</taxon>
        <taxon>Parasitiformes</taxon>
        <taxon>Ixodida</taxon>
        <taxon>Ixodoidea</taxon>
        <taxon>Ixodidae</taxon>
        <taxon>Ixodinae</taxon>
        <taxon>Ixodes</taxon>
    </lineage>
</organism>
<evidence type="ECO:0000313" key="2">
    <source>
        <dbReference type="Proteomes" id="UP000805193"/>
    </source>
</evidence>
<dbReference type="EMBL" id="JABSTQ010011449">
    <property type="protein sequence ID" value="KAG0411252.1"/>
    <property type="molecule type" value="Genomic_DNA"/>
</dbReference>
<keyword evidence="2" id="KW-1185">Reference proteome</keyword>
<protein>
    <submittedName>
        <fullName evidence="1">Uncharacterized protein</fullName>
    </submittedName>
</protein>
<gene>
    <name evidence="1" type="ORF">HPB47_011628</name>
</gene>
<feature type="non-terminal residue" evidence="1">
    <location>
        <position position="127"/>
    </location>
</feature>
<evidence type="ECO:0000313" key="1">
    <source>
        <dbReference type="EMBL" id="KAG0411252.1"/>
    </source>
</evidence>
<sequence length="127" mass="13376">GRCGAGVPRGGASSSGSVGQRWWRGGHGRPERAAGARLAWSASGPRDVATRRCRPENKCQDVLPPVHGLPVLARRAVRPGRGLQHPRRLRVPRPRGPVRGGEGEPGDPHAGADRAPALGDHGPVQRP</sequence>
<feature type="non-terminal residue" evidence="1">
    <location>
        <position position="1"/>
    </location>
</feature>
<name>A0AC60NVY6_IXOPE</name>
<proteinExistence type="predicted"/>
<accession>A0AC60NVY6</accession>